<accession>A0A5J5IGK1</accession>
<protein>
    <submittedName>
        <fullName evidence="1">Nucleotidyl transferase AbiEii/AbiGii toxin family protein</fullName>
    </submittedName>
</protein>
<dbReference type="AlphaFoldDB" id="A0A5J5IGK1"/>
<evidence type="ECO:0000313" key="1">
    <source>
        <dbReference type="EMBL" id="KAA9036374.1"/>
    </source>
</evidence>
<organism evidence="1 2">
    <name type="scientific">Ginsengibacter hankyongi</name>
    <dbReference type="NCBI Taxonomy" id="2607284"/>
    <lineage>
        <taxon>Bacteria</taxon>
        <taxon>Pseudomonadati</taxon>
        <taxon>Bacteroidota</taxon>
        <taxon>Chitinophagia</taxon>
        <taxon>Chitinophagales</taxon>
        <taxon>Chitinophagaceae</taxon>
        <taxon>Ginsengibacter</taxon>
    </lineage>
</organism>
<sequence>MLHYQSVDSETLELLKQLLAINLFRSLRLAGGTSLALQLGHRRSIDLDLFGDIDADVLEINKALSTLGTVTQLKDSKNIHIYLVNGIKVDIVNFTYPWLSDCIQEDGLRLAGFNDIAAMKLSAITGRGTKKDFVDLWFLLQQFTLSEMLQFHLSKYHDSSLFMVLKSLVYFEDAEADEMPYMMIPVKWEKIKSTIIAAHNDYVNRS</sequence>
<dbReference type="GO" id="GO:0016740">
    <property type="term" value="F:transferase activity"/>
    <property type="evidence" value="ECO:0007669"/>
    <property type="project" value="UniProtKB-KW"/>
</dbReference>
<dbReference type="Pfam" id="PF08843">
    <property type="entry name" value="AbiEii"/>
    <property type="match status" value="1"/>
</dbReference>
<gene>
    <name evidence="1" type="ORF">FW778_19285</name>
</gene>
<dbReference type="EMBL" id="VYQF01000008">
    <property type="protein sequence ID" value="KAA9036374.1"/>
    <property type="molecule type" value="Genomic_DNA"/>
</dbReference>
<name>A0A5J5IGK1_9BACT</name>
<dbReference type="RefSeq" id="WP_150416497.1">
    <property type="nucleotide sequence ID" value="NZ_VYQF01000008.1"/>
</dbReference>
<comment type="caution">
    <text evidence="1">The sequence shown here is derived from an EMBL/GenBank/DDBJ whole genome shotgun (WGS) entry which is preliminary data.</text>
</comment>
<proteinExistence type="predicted"/>
<dbReference type="InterPro" id="IPR014942">
    <property type="entry name" value="AbiEii"/>
</dbReference>
<evidence type="ECO:0000313" key="2">
    <source>
        <dbReference type="Proteomes" id="UP000326903"/>
    </source>
</evidence>
<keyword evidence="2" id="KW-1185">Reference proteome</keyword>
<keyword evidence="1" id="KW-0808">Transferase</keyword>
<reference evidence="1 2" key="1">
    <citation type="submission" date="2019-09" db="EMBL/GenBank/DDBJ databases">
        <title>Draft genome sequence of Ginsengibacter sp. BR5-29.</title>
        <authorList>
            <person name="Im W.-T."/>
        </authorList>
    </citation>
    <scope>NUCLEOTIDE SEQUENCE [LARGE SCALE GENOMIC DNA]</scope>
    <source>
        <strain evidence="1 2">BR5-29</strain>
    </source>
</reference>
<dbReference type="Proteomes" id="UP000326903">
    <property type="component" value="Unassembled WGS sequence"/>
</dbReference>